<sequence length="208" mass="24887">MASKEDITSDDTTIEDPTIFQYQKNKEVITNSEKREEVSEETLITSLKIGMKFHEATNDSEIKEVVKKFVPNCVTLFPSLRTSEDEFERCRVLFITRIDQVYENKYTLVVVYAFNLGILLNRFFNLSCVRKENWEENYHRHILAIQKWTSKLKIVLSPEFIQFLNYIIQSDTSREFDFVNEFKKVKTYFIWNESTKNKWFINLCLTFH</sequence>
<dbReference type="VEuPathDB" id="AmoebaDB:EHI_153040"/>
<name>A0A5K1UWK3_ENTHI</name>
<evidence type="ECO:0000313" key="2">
    <source>
        <dbReference type="Proteomes" id="UP000078387"/>
    </source>
</evidence>
<dbReference type="AlphaFoldDB" id="A0A5K1UWK3"/>
<reference evidence="1 2" key="1">
    <citation type="submission" date="2016-05" db="EMBL/GenBank/DDBJ databases">
        <title>First whole genome sequencing of Entamoeba histolytica HM1:IMSS-clone-6.</title>
        <authorList>
            <person name="Mukherjee Avik.K."/>
            <person name="Izumyama S."/>
            <person name="Nakada-Tsukui K."/>
            <person name="Nozaki T."/>
        </authorList>
    </citation>
    <scope>NUCLEOTIDE SEQUENCE [LARGE SCALE GENOMIC DNA]</scope>
    <source>
        <strain evidence="1 2">HM1:IMSS clone 6</strain>
    </source>
</reference>
<gene>
    <name evidence="1" type="ORF">CL6EHI_153040</name>
</gene>
<dbReference type="EMBL" id="BDEQ01000001">
    <property type="protein sequence ID" value="GAT91557.1"/>
    <property type="molecule type" value="Genomic_DNA"/>
</dbReference>
<dbReference type="Proteomes" id="UP000078387">
    <property type="component" value="Unassembled WGS sequence"/>
</dbReference>
<evidence type="ECO:0000313" key="1">
    <source>
        <dbReference type="EMBL" id="GAT91557.1"/>
    </source>
</evidence>
<protein>
    <submittedName>
        <fullName evidence="1">Uncharacterized protein</fullName>
    </submittedName>
</protein>
<dbReference type="VEuPathDB" id="AmoebaDB:EHI5A_199500"/>
<dbReference type="OMA" id="FFEWNES"/>
<accession>A0A5K1UWK3</accession>
<organism evidence="1 2">
    <name type="scientific">Entamoeba histolytica</name>
    <dbReference type="NCBI Taxonomy" id="5759"/>
    <lineage>
        <taxon>Eukaryota</taxon>
        <taxon>Amoebozoa</taxon>
        <taxon>Evosea</taxon>
        <taxon>Archamoebae</taxon>
        <taxon>Mastigamoebida</taxon>
        <taxon>Entamoebidae</taxon>
        <taxon>Entamoeba</taxon>
    </lineage>
</organism>
<comment type="caution">
    <text evidence="1">The sequence shown here is derived from an EMBL/GenBank/DDBJ whole genome shotgun (WGS) entry which is preliminary data.</text>
</comment>
<proteinExistence type="predicted"/>